<dbReference type="EMBL" id="JAPDRL010000092">
    <property type="protein sequence ID" value="KAJ9658028.1"/>
    <property type="molecule type" value="Genomic_DNA"/>
</dbReference>
<protein>
    <recommendedName>
        <fullName evidence="4">SET domain-containing protein</fullName>
    </recommendedName>
</protein>
<keyword evidence="6" id="KW-1185">Reference proteome</keyword>
<comment type="caution">
    <text evidence="5">The sequence shown here is derived from an EMBL/GenBank/DDBJ whole genome shotgun (WGS) entry which is preliminary data.</text>
</comment>
<evidence type="ECO:0000256" key="1">
    <source>
        <dbReference type="ARBA" id="ARBA00022723"/>
    </source>
</evidence>
<proteinExistence type="predicted"/>
<evidence type="ECO:0000313" key="6">
    <source>
        <dbReference type="Proteomes" id="UP001172684"/>
    </source>
</evidence>
<keyword evidence="1" id="KW-0479">Metal-binding</keyword>
<keyword evidence="3" id="KW-0862">Zinc</keyword>
<accession>A0ABQ9NHW0</accession>
<evidence type="ECO:0000256" key="2">
    <source>
        <dbReference type="ARBA" id="ARBA00022771"/>
    </source>
</evidence>
<dbReference type="PROSITE" id="PS01360">
    <property type="entry name" value="ZF_MYND_1"/>
    <property type="match status" value="1"/>
</dbReference>
<evidence type="ECO:0000259" key="4">
    <source>
        <dbReference type="PROSITE" id="PS50280"/>
    </source>
</evidence>
<dbReference type="PANTHER" id="PTHR12197">
    <property type="entry name" value="HISTONE-LYSINE N-METHYLTRANSFERASE SMYD"/>
    <property type="match status" value="1"/>
</dbReference>
<dbReference type="InterPro" id="IPR050869">
    <property type="entry name" value="H3K4_H4K5_MeTrfase"/>
</dbReference>
<feature type="domain" description="SET" evidence="4">
    <location>
        <begin position="330"/>
        <end position="630"/>
    </location>
</feature>
<dbReference type="SUPFAM" id="SSF82199">
    <property type="entry name" value="SET domain"/>
    <property type="match status" value="1"/>
</dbReference>
<dbReference type="InterPro" id="IPR001214">
    <property type="entry name" value="SET_dom"/>
</dbReference>
<keyword evidence="2" id="KW-0863">Zinc-finger</keyword>
<dbReference type="InterPro" id="IPR046341">
    <property type="entry name" value="SET_dom_sf"/>
</dbReference>
<organism evidence="5 6">
    <name type="scientific">Coniosporium apollinis</name>
    <dbReference type="NCBI Taxonomy" id="61459"/>
    <lineage>
        <taxon>Eukaryota</taxon>
        <taxon>Fungi</taxon>
        <taxon>Dikarya</taxon>
        <taxon>Ascomycota</taxon>
        <taxon>Pezizomycotina</taxon>
        <taxon>Dothideomycetes</taxon>
        <taxon>Dothideomycetes incertae sedis</taxon>
        <taxon>Coniosporium</taxon>
    </lineage>
</organism>
<dbReference type="Gene3D" id="2.170.270.10">
    <property type="entry name" value="SET domain"/>
    <property type="match status" value="1"/>
</dbReference>
<reference evidence="5" key="1">
    <citation type="submission" date="2022-10" db="EMBL/GenBank/DDBJ databases">
        <title>Culturing micro-colonial fungi from biological soil crusts in the Mojave desert and describing Neophaeococcomyces mojavensis, and introducing the new genera and species Taxawa tesnikishii.</title>
        <authorList>
            <person name="Kurbessoian T."/>
            <person name="Stajich J.E."/>
        </authorList>
    </citation>
    <scope>NUCLEOTIDE SEQUENCE</scope>
    <source>
        <strain evidence="5">TK_1</strain>
    </source>
</reference>
<gene>
    <name evidence="5" type="ORF">H2201_007923</name>
</gene>
<dbReference type="PANTHER" id="PTHR12197:SF273">
    <property type="entry name" value="MYND-TYPE ZINC FINGER PROTEIN SAMB"/>
    <property type="match status" value="1"/>
</dbReference>
<evidence type="ECO:0000313" key="5">
    <source>
        <dbReference type="EMBL" id="KAJ9658028.1"/>
    </source>
</evidence>
<sequence length="677" mass="74464">MPETFSDMSTQNSVQSVGDALNGLKISPAIRELDAVEDSLRNNGATGSAGATSSSYVGANGSNNAKAPVNLLQEADFGLSKTDGIPNDPNGPVVSIKPRKDGLEALLSDLETLRENSAEKPYSISSRLALADAYANLGYPDLCAGEAYKALLLVDELSDGSGEYHELTVEAAEADIRQAREEARPLAKQTSQLEADATVVNEDDGITDVLAQDAMAFVEKQWSETAYIQLAESLTACGCLKSALEYCKRGRQAHMENVILRRLDQEIRHQLQQYFEKSSVPWEEKDINIEDCPDRGLVRRELYPWNDHEPDRCSESSLHLLNEQMVQVAPKLEVRATTLPLLTTSPEGLPKVPKTVTQLGVFAKENITPGETILDERSLLTASARSDSPLCDACSAVLPATELAAEGVVYCEECDDTPFCSPTCYDLAMSTYHPAICGTEADAIAKDAPPAEAADALYSLLLCRALAMAETQDKHPLDLPEVKFIWGDYHSLPLSETWLPADSSSGPFRGVFQTLPFSFTHNILHPLHFLENMNVNIFETSKYDTWVLNTLYAKFRGTASARQSADGRPAVGAVHPLWCLANHSCDPNVSWAWEGSMKFTAREERVLWKGKKSRERPGISKGEEVLGHYCDVELPVGERREWAAGALGGECMCERCVWEERVEREEKEKRGLRKMVA</sequence>
<dbReference type="Proteomes" id="UP001172684">
    <property type="component" value="Unassembled WGS sequence"/>
</dbReference>
<evidence type="ECO:0000256" key="3">
    <source>
        <dbReference type="ARBA" id="ARBA00022833"/>
    </source>
</evidence>
<dbReference type="InterPro" id="IPR002893">
    <property type="entry name" value="Znf_MYND"/>
</dbReference>
<name>A0ABQ9NHW0_9PEZI</name>
<dbReference type="PROSITE" id="PS50280">
    <property type="entry name" value="SET"/>
    <property type="match status" value="1"/>
</dbReference>